<dbReference type="EMBL" id="MPUH01000828">
    <property type="protein sequence ID" value="OMJ73345.1"/>
    <property type="molecule type" value="Genomic_DNA"/>
</dbReference>
<feature type="domain" description="Cyclic nucleotide-binding" evidence="1">
    <location>
        <begin position="190"/>
        <end position="240"/>
    </location>
</feature>
<dbReference type="PANTHER" id="PTHR23011:SF28">
    <property type="entry name" value="CYCLIC NUCLEOTIDE-BINDING DOMAIN CONTAINING PROTEIN"/>
    <property type="match status" value="1"/>
</dbReference>
<gene>
    <name evidence="2" type="ORF">SteCoe_27970</name>
</gene>
<dbReference type="PANTHER" id="PTHR23011">
    <property type="entry name" value="CYCLIC NUCLEOTIDE-BINDING DOMAIN CONTAINING PROTEIN"/>
    <property type="match status" value="1"/>
</dbReference>
<dbReference type="OrthoDB" id="289424at2759"/>
<protein>
    <recommendedName>
        <fullName evidence="1">Cyclic nucleotide-binding domain-containing protein</fullName>
    </recommendedName>
</protein>
<proteinExistence type="predicted"/>
<sequence length="475" mass="55378">MDSIIPLIEIPAVKRTQSNSEQIVKLLLTLKFFRDLQERQGNSDKISDISKILEIVHYKPGQYVFKTGDSADKYYFLLRGTVKIMSNSYVEIDEPGDDDINKLIRENFEVTHLRNKKNKENHPEAQMGILNSGYAFGEAAIINDKPRYFSVLANEHITVATLHKNDFFKLEGSQEKQVNEKIEFLRTIEAFKTWSRVSLYNLTFYFKELKFIRGATVYPEGDTPNVVYLIKEGEFKFTQRFTINAGSKHCTERKNGRDTSVPLSARNITIRAKDLQIVTKQPGEMFGFEEMHEKLPGRMFKCTCISQTGKLLYISEKNFTKKVTHPESLKYIEEQCNIFREWICPRLEELKKIELFKNDNSYTPYQKIKLAPRSTSVVSTQQPRAYEEYVSDYQPFPVILKKIFTTKRTSTSQSRKKSRTGVRNTAMFQTELEDIDQSKYVDLNSTMQFNSSRRSYFVPTKLSRTRIKKIRTNLI</sequence>
<keyword evidence="3" id="KW-1185">Reference proteome</keyword>
<evidence type="ECO:0000313" key="3">
    <source>
        <dbReference type="Proteomes" id="UP000187209"/>
    </source>
</evidence>
<dbReference type="PROSITE" id="PS50042">
    <property type="entry name" value="CNMP_BINDING_3"/>
    <property type="match status" value="2"/>
</dbReference>
<dbReference type="AlphaFoldDB" id="A0A1R2B9I3"/>
<dbReference type="InterPro" id="IPR014710">
    <property type="entry name" value="RmlC-like_jellyroll"/>
</dbReference>
<dbReference type="InterPro" id="IPR018490">
    <property type="entry name" value="cNMP-bd_dom_sf"/>
</dbReference>
<evidence type="ECO:0000313" key="2">
    <source>
        <dbReference type="EMBL" id="OMJ73345.1"/>
    </source>
</evidence>
<dbReference type="SUPFAM" id="SSF51206">
    <property type="entry name" value="cAMP-binding domain-like"/>
    <property type="match status" value="2"/>
</dbReference>
<dbReference type="Gene3D" id="2.60.120.10">
    <property type="entry name" value="Jelly Rolls"/>
    <property type="match status" value="2"/>
</dbReference>
<dbReference type="Proteomes" id="UP000187209">
    <property type="component" value="Unassembled WGS sequence"/>
</dbReference>
<reference evidence="2 3" key="1">
    <citation type="submission" date="2016-11" db="EMBL/GenBank/DDBJ databases">
        <title>The macronuclear genome of Stentor coeruleus: a giant cell with tiny introns.</title>
        <authorList>
            <person name="Slabodnick M."/>
            <person name="Ruby J.G."/>
            <person name="Reiff S.B."/>
            <person name="Swart E.C."/>
            <person name="Gosai S."/>
            <person name="Prabakaran S."/>
            <person name="Witkowska E."/>
            <person name="Larue G.E."/>
            <person name="Fisher S."/>
            <person name="Freeman R.M."/>
            <person name="Gunawardena J."/>
            <person name="Chu W."/>
            <person name="Stover N.A."/>
            <person name="Gregory B.D."/>
            <person name="Nowacki M."/>
            <person name="Derisi J."/>
            <person name="Roy S.W."/>
            <person name="Marshall W.F."/>
            <person name="Sood P."/>
        </authorList>
    </citation>
    <scope>NUCLEOTIDE SEQUENCE [LARGE SCALE GENOMIC DNA]</scope>
    <source>
        <strain evidence="2">WM001</strain>
    </source>
</reference>
<comment type="caution">
    <text evidence="2">The sequence shown here is derived from an EMBL/GenBank/DDBJ whole genome shotgun (WGS) entry which is preliminary data.</text>
</comment>
<feature type="domain" description="Cyclic nucleotide-binding" evidence="1">
    <location>
        <begin position="42"/>
        <end position="170"/>
    </location>
</feature>
<dbReference type="InterPro" id="IPR000595">
    <property type="entry name" value="cNMP-bd_dom"/>
</dbReference>
<accession>A0A1R2B9I3</accession>
<organism evidence="2 3">
    <name type="scientific">Stentor coeruleus</name>
    <dbReference type="NCBI Taxonomy" id="5963"/>
    <lineage>
        <taxon>Eukaryota</taxon>
        <taxon>Sar</taxon>
        <taxon>Alveolata</taxon>
        <taxon>Ciliophora</taxon>
        <taxon>Postciliodesmatophora</taxon>
        <taxon>Heterotrichea</taxon>
        <taxon>Heterotrichida</taxon>
        <taxon>Stentoridae</taxon>
        <taxon>Stentor</taxon>
    </lineage>
</organism>
<dbReference type="CDD" id="cd00038">
    <property type="entry name" value="CAP_ED"/>
    <property type="match status" value="1"/>
</dbReference>
<evidence type="ECO:0000259" key="1">
    <source>
        <dbReference type="PROSITE" id="PS50042"/>
    </source>
</evidence>
<name>A0A1R2B9I3_9CILI</name>
<dbReference type="SMART" id="SM00100">
    <property type="entry name" value="cNMP"/>
    <property type="match status" value="1"/>
</dbReference>